<proteinExistence type="predicted"/>
<accession>A0A0G1FGU6</accession>
<sequence>MLKESGIVIRSHHLPVFADALRVGARREAQLRCEAVFESISDDPNYYFDVLGFEVGASNNFQEKLEAAFNRLLLSNPELTVRVNVSERDDLCRACAVGSHCGILHIEAERSYLEKLTQSCIDNGVNHQNDSFTVILSAGDLRKILKKDF</sequence>
<dbReference type="AlphaFoldDB" id="A0A0G1FGU6"/>
<protein>
    <submittedName>
        <fullName evidence="1">Uncharacterized protein</fullName>
    </submittedName>
</protein>
<organism evidence="1 2">
    <name type="scientific">Candidatus Gottesmanbacteria bacterium GW2011_GWB1_43_11</name>
    <dbReference type="NCBI Taxonomy" id="1618446"/>
    <lineage>
        <taxon>Bacteria</taxon>
        <taxon>Candidatus Gottesmaniibacteriota</taxon>
    </lineage>
</organism>
<name>A0A0G1FGU6_9BACT</name>
<reference evidence="1 2" key="1">
    <citation type="journal article" date="2015" name="Nature">
        <title>rRNA introns, odd ribosomes, and small enigmatic genomes across a large radiation of phyla.</title>
        <authorList>
            <person name="Brown C.T."/>
            <person name="Hug L.A."/>
            <person name="Thomas B.C."/>
            <person name="Sharon I."/>
            <person name="Castelle C.J."/>
            <person name="Singh A."/>
            <person name="Wilkins M.J."/>
            <person name="Williams K.H."/>
            <person name="Banfield J.F."/>
        </authorList>
    </citation>
    <scope>NUCLEOTIDE SEQUENCE [LARGE SCALE GENOMIC DNA]</scope>
</reference>
<gene>
    <name evidence="1" type="ORF">UV61_C0013G0008</name>
</gene>
<dbReference type="EMBL" id="LCFD01000013">
    <property type="protein sequence ID" value="KKS86073.1"/>
    <property type="molecule type" value="Genomic_DNA"/>
</dbReference>
<dbReference type="STRING" id="1618446.UV61_C0013G0008"/>
<dbReference type="Proteomes" id="UP000034050">
    <property type="component" value="Unassembled WGS sequence"/>
</dbReference>
<evidence type="ECO:0000313" key="2">
    <source>
        <dbReference type="Proteomes" id="UP000034050"/>
    </source>
</evidence>
<evidence type="ECO:0000313" key="1">
    <source>
        <dbReference type="EMBL" id="KKS86073.1"/>
    </source>
</evidence>
<comment type="caution">
    <text evidence="1">The sequence shown here is derived from an EMBL/GenBank/DDBJ whole genome shotgun (WGS) entry which is preliminary data.</text>
</comment>